<gene>
    <name evidence="2" type="ORF">GFC01_14930</name>
</gene>
<name>A0A6N7IUF0_9FIRM</name>
<keyword evidence="1" id="KW-0472">Membrane</keyword>
<evidence type="ECO:0000313" key="2">
    <source>
        <dbReference type="EMBL" id="MQL53531.1"/>
    </source>
</evidence>
<feature type="transmembrane region" description="Helical" evidence="1">
    <location>
        <begin position="53"/>
        <end position="72"/>
    </location>
</feature>
<evidence type="ECO:0000313" key="3">
    <source>
        <dbReference type="Proteomes" id="UP000441717"/>
    </source>
</evidence>
<dbReference type="Proteomes" id="UP000441717">
    <property type="component" value="Unassembled WGS sequence"/>
</dbReference>
<proteinExistence type="predicted"/>
<dbReference type="AlphaFoldDB" id="A0A6N7IUF0"/>
<organism evidence="2 3">
    <name type="scientific">Desulfofundulus thermobenzoicus</name>
    <dbReference type="NCBI Taxonomy" id="29376"/>
    <lineage>
        <taxon>Bacteria</taxon>
        <taxon>Bacillati</taxon>
        <taxon>Bacillota</taxon>
        <taxon>Clostridia</taxon>
        <taxon>Eubacteriales</taxon>
        <taxon>Peptococcaceae</taxon>
        <taxon>Desulfofundulus</taxon>
    </lineage>
</organism>
<dbReference type="RefSeq" id="WP_152947995.1">
    <property type="nucleotide sequence ID" value="NZ_WHYR01000053.1"/>
</dbReference>
<keyword evidence="1" id="KW-0812">Transmembrane</keyword>
<keyword evidence="1" id="KW-1133">Transmembrane helix</keyword>
<sequence length="73" mass="8268">MNIAGTGMACSDYQNSRDNRYNGNAGNAVPKPALFFFAGKIGYPVPFKLWKALFLPCYFSPFMPFLLIGLYFW</sequence>
<evidence type="ECO:0000256" key="1">
    <source>
        <dbReference type="SAM" id="Phobius"/>
    </source>
</evidence>
<dbReference type="EMBL" id="WHYR01000053">
    <property type="protein sequence ID" value="MQL53531.1"/>
    <property type="molecule type" value="Genomic_DNA"/>
</dbReference>
<protein>
    <submittedName>
        <fullName evidence="2">Uncharacterized protein</fullName>
    </submittedName>
</protein>
<keyword evidence="3" id="KW-1185">Reference proteome</keyword>
<comment type="caution">
    <text evidence="2">The sequence shown here is derived from an EMBL/GenBank/DDBJ whole genome shotgun (WGS) entry which is preliminary data.</text>
</comment>
<reference evidence="2 3" key="1">
    <citation type="submission" date="2019-10" db="EMBL/GenBank/DDBJ databases">
        <title>Comparative genomics of sulfur disproportionating microorganisms.</title>
        <authorList>
            <person name="Ward L.M."/>
            <person name="Bertran E."/>
            <person name="Johnston D."/>
        </authorList>
    </citation>
    <scope>NUCLEOTIDE SEQUENCE [LARGE SCALE GENOMIC DNA]</scope>
    <source>
        <strain evidence="2 3">DSM 14055</strain>
    </source>
</reference>
<accession>A0A6N7IUF0</accession>